<dbReference type="EMBL" id="JAFIMR010000042">
    <property type="protein sequence ID" value="KAI1856831.1"/>
    <property type="molecule type" value="Genomic_DNA"/>
</dbReference>
<name>A0A9Q0AJP8_9PEZI</name>
<dbReference type="GO" id="GO:0031505">
    <property type="term" value="P:fungal-type cell wall organization"/>
    <property type="evidence" value="ECO:0007669"/>
    <property type="project" value="TreeGrafter"/>
</dbReference>
<dbReference type="InterPro" id="IPR009571">
    <property type="entry name" value="SUR7/Rim9-like_fungi"/>
</dbReference>
<keyword evidence="1" id="KW-0812">Transmembrane</keyword>
<evidence type="ECO:0000313" key="3">
    <source>
        <dbReference type="Proteomes" id="UP000829685"/>
    </source>
</evidence>
<organism evidence="2 3">
    <name type="scientific">Neoarthrinium moseri</name>
    <dbReference type="NCBI Taxonomy" id="1658444"/>
    <lineage>
        <taxon>Eukaryota</taxon>
        <taxon>Fungi</taxon>
        <taxon>Dikarya</taxon>
        <taxon>Ascomycota</taxon>
        <taxon>Pezizomycotina</taxon>
        <taxon>Sordariomycetes</taxon>
        <taxon>Xylariomycetidae</taxon>
        <taxon>Amphisphaeriales</taxon>
        <taxon>Apiosporaceae</taxon>
        <taxon>Neoarthrinium</taxon>
    </lineage>
</organism>
<dbReference type="InterPro" id="IPR052413">
    <property type="entry name" value="SUR7_domain"/>
</dbReference>
<dbReference type="PANTHER" id="PTHR28019:SF2">
    <property type="entry name" value="CELL MEMBRANE PROTEIN YLR413W-RELATED"/>
    <property type="match status" value="1"/>
</dbReference>
<sequence>MPRFCGFGVGALLLAISGLIQTTLIIVSGSGPHVLLENHFISIDVSNLNIPARLYNSTFLLDIGSYAGLDLVGSGSTPETLGLGMTYTVSLLTACARDSNGDSSCARPKVGYWFNPGKDLRLDGSSFMGLQDDEYRNQIESYKKVAYYLAVAYLVSAVSLFLCIILNLISICFPSATIGSLVFAFIATLFLFTGSVVSVVKFGQLRDQFNTTLGSTGLHTTLGQRVYVLSFIAFAVSLGATIVLAVRHKKQQSMQRHRILDRGIPPKGFAAGESQPATGVFKPGVIRHLTTWNRHRYSQVKKHPVVVQNRSISPEDDHRGLVAAVEDDFPHEYPGDIAMGAMSTHASTRDRTLNDASTAYDPYHAI</sequence>
<feature type="transmembrane region" description="Helical" evidence="1">
    <location>
        <begin position="181"/>
        <end position="200"/>
    </location>
</feature>
<gene>
    <name evidence="2" type="ORF">JX265_011472</name>
</gene>
<dbReference type="PANTHER" id="PTHR28019">
    <property type="entry name" value="CELL MEMBRANE PROTEIN YLR413W-RELATED"/>
    <property type="match status" value="1"/>
</dbReference>
<feature type="transmembrane region" description="Helical" evidence="1">
    <location>
        <begin position="226"/>
        <end position="246"/>
    </location>
</feature>
<reference evidence="2" key="1">
    <citation type="submission" date="2021-03" db="EMBL/GenBank/DDBJ databases">
        <title>Revisited historic fungal species revealed as producer of novel bioactive compounds through whole genome sequencing and comparative genomics.</title>
        <authorList>
            <person name="Vignolle G.A."/>
            <person name="Hochenegger N."/>
            <person name="Mach R.L."/>
            <person name="Mach-Aigner A.R."/>
            <person name="Javad Rahimi M."/>
            <person name="Salim K.A."/>
            <person name="Chan C.M."/>
            <person name="Lim L.B.L."/>
            <person name="Cai F."/>
            <person name="Druzhinina I.S."/>
            <person name="U'Ren J.M."/>
            <person name="Derntl C."/>
        </authorList>
    </citation>
    <scope>NUCLEOTIDE SEQUENCE</scope>
    <source>
        <strain evidence="2">TUCIM 5799</strain>
    </source>
</reference>
<protein>
    <submittedName>
        <fullName evidence="2">Uncharacterized protein</fullName>
    </submittedName>
</protein>
<dbReference type="GO" id="GO:0005886">
    <property type="term" value="C:plasma membrane"/>
    <property type="evidence" value="ECO:0007669"/>
    <property type="project" value="InterPro"/>
</dbReference>
<keyword evidence="1" id="KW-1133">Transmembrane helix</keyword>
<dbReference type="Proteomes" id="UP000829685">
    <property type="component" value="Unassembled WGS sequence"/>
</dbReference>
<evidence type="ECO:0000313" key="2">
    <source>
        <dbReference type="EMBL" id="KAI1856831.1"/>
    </source>
</evidence>
<comment type="caution">
    <text evidence="2">The sequence shown here is derived from an EMBL/GenBank/DDBJ whole genome shotgun (WGS) entry which is preliminary data.</text>
</comment>
<feature type="transmembrane region" description="Helical" evidence="1">
    <location>
        <begin position="145"/>
        <end position="169"/>
    </location>
</feature>
<keyword evidence="1" id="KW-0472">Membrane</keyword>
<proteinExistence type="predicted"/>
<dbReference type="AlphaFoldDB" id="A0A9Q0AJP8"/>
<evidence type="ECO:0000256" key="1">
    <source>
        <dbReference type="SAM" id="Phobius"/>
    </source>
</evidence>
<keyword evidence="3" id="KW-1185">Reference proteome</keyword>
<dbReference type="Pfam" id="PF06687">
    <property type="entry name" value="SUR7"/>
    <property type="match status" value="1"/>
</dbReference>
<accession>A0A9Q0AJP8</accession>
<dbReference type="GO" id="GO:0051285">
    <property type="term" value="C:cell cortex of cell tip"/>
    <property type="evidence" value="ECO:0007669"/>
    <property type="project" value="TreeGrafter"/>
</dbReference>